<reference evidence="1 2" key="1">
    <citation type="submission" date="2024-03" db="EMBL/GenBank/DDBJ databases">
        <title>Human intestinal bacterial collection.</title>
        <authorList>
            <person name="Pauvert C."/>
            <person name="Hitch T.C.A."/>
            <person name="Clavel T."/>
        </authorList>
    </citation>
    <scope>NUCLEOTIDE SEQUENCE [LARGE SCALE GENOMIC DNA]</scope>
    <source>
        <strain evidence="1 2">CLA-SR-H024</strain>
    </source>
</reference>
<accession>A0ABV1EZB2</accession>
<evidence type="ECO:0000313" key="1">
    <source>
        <dbReference type="EMBL" id="MEQ2465920.1"/>
    </source>
</evidence>
<organism evidence="1 2">
    <name type="scientific">Niallia hominis</name>
    <dbReference type="NCBI Taxonomy" id="3133173"/>
    <lineage>
        <taxon>Bacteria</taxon>
        <taxon>Bacillati</taxon>
        <taxon>Bacillota</taxon>
        <taxon>Bacilli</taxon>
        <taxon>Bacillales</taxon>
        <taxon>Bacillaceae</taxon>
        <taxon>Niallia</taxon>
    </lineage>
</organism>
<protein>
    <submittedName>
        <fullName evidence="1">Uncharacterized protein</fullName>
    </submittedName>
</protein>
<proteinExistence type="predicted"/>
<gene>
    <name evidence="1" type="ORF">WMO63_09605</name>
</gene>
<dbReference type="EMBL" id="JBBMFN010000018">
    <property type="protein sequence ID" value="MEQ2465920.1"/>
    <property type="molecule type" value="Genomic_DNA"/>
</dbReference>
<dbReference type="Proteomes" id="UP001465426">
    <property type="component" value="Unassembled WGS sequence"/>
</dbReference>
<sequence length="41" mass="4675">MKFGLVGLDRTPYEVKISRTVWSGGKGGELLQSLTYHYQMK</sequence>
<comment type="caution">
    <text evidence="1">The sequence shown here is derived from an EMBL/GenBank/DDBJ whole genome shotgun (WGS) entry which is preliminary data.</text>
</comment>
<name>A0ABV1EZB2_9BACI</name>
<evidence type="ECO:0000313" key="2">
    <source>
        <dbReference type="Proteomes" id="UP001465426"/>
    </source>
</evidence>
<keyword evidence="2" id="KW-1185">Reference proteome</keyword>